<feature type="region of interest" description="Disordered" evidence="1">
    <location>
        <begin position="332"/>
        <end position="362"/>
    </location>
</feature>
<keyword evidence="3" id="KW-0732">Signal</keyword>
<keyword evidence="2" id="KW-0472">Membrane</keyword>
<keyword evidence="2" id="KW-0812">Transmembrane</keyword>
<feature type="domain" description="Thioester" evidence="4">
    <location>
        <begin position="77"/>
        <end position="189"/>
    </location>
</feature>
<evidence type="ECO:0000313" key="6">
    <source>
        <dbReference type="Proteomes" id="UP000639606"/>
    </source>
</evidence>
<sequence>MASRNLTRIGAAILGASLAMAPAALPAFADTVKVEPDRGAGENGLTVNLDDRGKHKSEGTSLIGLKITEGAADTRARAYCVELPTPLKDGTPLSEVPWDQHPNEQTKFKQNSKFVNWILHNSYPQVKPSVLGEKTGKDIDAKEAITATQAAIWHYTDGAVLREDATDKDKKTDEDVFAVYKYLTGAANTGIDQEPSPTLSVAPESLSGKAGELIGPFTVTTTADKVVLKADLPQGVKLTDKNGTELATAKEGEFAAQADVKTGEVYVSVAQGTKPGKVEFSVEANAELRHGRLFVSSDRNKKTQSLIIATPSKVKVEVGAKADWAEAVVPTTTTTTEATTTTTAPATTTTEATTSTAPTTTTTTAVAGGGENDDLASTGASIFVPLLIGLGLVGAGAATIIVMRRRKTA</sequence>
<evidence type="ECO:0000256" key="2">
    <source>
        <dbReference type="SAM" id="Phobius"/>
    </source>
</evidence>
<dbReference type="InterPro" id="IPR023849">
    <property type="entry name" value="TQXA_dom"/>
</dbReference>
<keyword evidence="2" id="KW-1133">Transmembrane helix</keyword>
<dbReference type="Pfam" id="PF08341">
    <property type="entry name" value="TED"/>
    <property type="match status" value="1"/>
</dbReference>
<evidence type="ECO:0000256" key="3">
    <source>
        <dbReference type="SAM" id="SignalP"/>
    </source>
</evidence>
<keyword evidence="6" id="KW-1185">Reference proteome</keyword>
<feature type="transmembrane region" description="Helical" evidence="2">
    <location>
        <begin position="382"/>
        <end position="403"/>
    </location>
</feature>
<dbReference type="NCBIfam" id="TIGR03934">
    <property type="entry name" value="TQXA_dom"/>
    <property type="match status" value="1"/>
</dbReference>
<evidence type="ECO:0000259" key="4">
    <source>
        <dbReference type="Pfam" id="PF08341"/>
    </source>
</evidence>
<evidence type="ECO:0000313" key="5">
    <source>
        <dbReference type="EMBL" id="GGP36846.1"/>
    </source>
</evidence>
<dbReference type="RefSeq" id="WP_189221374.1">
    <property type="nucleotide sequence ID" value="NZ_BMRG01000001.1"/>
</dbReference>
<reference evidence="5" key="1">
    <citation type="journal article" date="2014" name="Int. J. Syst. Evol. Microbiol.">
        <title>Complete genome sequence of Corynebacterium casei LMG S-19264T (=DSM 44701T), isolated from a smear-ripened cheese.</title>
        <authorList>
            <consortium name="US DOE Joint Genome Institute (JGI-PGF)"/>
            <person name="Walter F."/>
            <person name="Albersmeier A."/>
            <person name="Kalinowski J."/>
            <person name="Ruckert C."/>
        </authorList>
    </citation>
    <scope>NUCLEOTIDE SEQUENCE</scope>
    <source>
        <strain evidence="5">JCM 3313</strain>
    </source>
</reference>
<feature type="chain" id="PRO_5037541719" evidence="3">
    <location>
        <begin position="30"/>
        <end position="409"/>
    </location>
</feature>
<name>A0A918AK23_9PSEU</name>
<dbReference type="EMBL" id="BMRG01000001">
    <property type="protein sequence ID" value="GGP36846.1"/>
    <property type="molecule type" value="Genomic_DNA"/>
</dbReference>
<organism evidence="5 6">
    <name type="scientific">Saccharothrix coeruleofusca</name>
    <dbReference type="NCBI Taxonomy" id="33919"/>
    <lineage>
        <taxon>Bacteria</taxon>
        <taxon>Bacillati</taxon>
        <taxon>Actinomycetota</taxon>
        <taxon>Actinomycetes</taxon>
        <taxon>Pseudonocardiales</taxon>
        <taxon>Pseudonocardiaceae</taxon>
        <taxon>Saccharothrix</taxon>
    </lineage>
</organism>
<evidence type="ECO:0000256" key="1">
    <source>
        <dbReference type="SAM" id="MobiDB-lite"/>
    </source>
</evidence>
<gene>
    <name evidence="5" type="ORF">GCM10010185_05070</name>
</gene>
<dbReference type="InterPro" id="IPR013552">
    <property type="entry name" value="Thioester_dom"/>
</dbReference>
<dbReference type="AlphaFoldDB" id="A0A918AK23"/>
<protein>
    <submittedName>
        <fullName evidence="5">TQXA domain-containing protein</fullName>
    </submittedName>
</protein>
<accession>A0A918AK23</accession>
<feature type="signal peptide" evidence="3">
    <location>
        <begin position="1"/>
        <end position="29"/>
    </location>
</feature>
<proteinExistence type="predicted"/>
<comment type="caution">
    <text evidence="5">The sequence shown here is derived from an EMBL/GenBank/DDBJ whole genome shotgun (WGS) entry which is preliminary data.</text>
</comment>
<reference evidence="5" key="2">
    <citation type="submission" date="2020-09" db="EMBL/GenBank/DDBJ databases">
        <authorList>
            <person name="Sun Q."/>
            <person name="Ohkuma M."/>
        </authorList>
    </citation>
    <scope>NUCLEOTIDE SEQUENCE</scope>
    <source>
        <strain evidence="5">JCM 3313</strain>
    </source>
</reference>
<dbReference type="Proteomes" id="UP000639606">
    <property type="component" value="Unassembled WGS sequence"/>
</dbReference>
<dbReference type="Gene3D" id="1.10.150.480">
    <property type="match status" value="1"/>
</dbReference>